<feature type="region of interest" description="Disordered" evidence="1">
    <location>
        <begin position="21"/>
        <end position="42"/>
    </location>
</feature>
<dbReference type="EMBL" id="OZ034816">
    <property type="protein sequence ID" value="CAL1378365.1"/>
    <property type="molecule type" value="Genomic_DNA"/>
</dbReference>
<evidence type="ECO:0000313" key="2">
    <source>
        <dbReference type="EMBL" id="CAL1378365.1"/>
    </source>
</evidence>
<name>A0AAV2DYD3_9ROSI</name>
<reference evidence="2 3" key="1">
    <citation type="submission" date="2024-04" db="EMBL/GenBank/DDBJ databases">
        <authorList>
            <person name="Fracassetti M."/>
        </authorList>
    </citation>
    <scope>NUCLEOTIDE SEQUENCE [LARGE SCALE GENOMIC DNA]</scope>
</reference>
<evidence type="ECO:0008006" key="4">
    <source>
        <dbReference type="Google" id="ProtNLM"/>
    </source>
</evidence>
<protein>
    <recommendedName>
        <fullName evidence="4">Secreted protein</fullName>
    </recommendedName>
</protein>
<keyword evidence="3" id="KW-1185">Reference proteome</keyword>
<organism evidence="2 3">
    <name type="scientific">Linum trigynum</name>
    <dbReference type="NCBI Taxonomy" id="586398"/>
    <lineage>
        <taxon>Eukaryota</taxon>
        <taxon>Viridiplantae</taxon>
        <taxon>Streptophyta</taxon>
        <taxon>Embryophyta</taxon>
        <taxon>Tracheophyta</taxon>
        <taxon>Spermatophyta</taxon>
        <taxon>Magnoliopsida</taxon>
        <taxon>eudicotyledons</taxon>
        <taxon>Gunneridae</taxon>
        <taxon>Pentapetalae</taxon>
        <taxon>rosids</taxon>
        <taxon>fabids</taxon>
        <taxon>Malpighiales</taxon>
        <taxon>Linaceae</taxon>
        <taxon>Linum</taxon>
    </lineage>
</organism>
<sequence>MRTGGRVTNLVVTSSLLESAHRQAFQTPQNEDEEDNKVKSKAHGRGVLTWPKRYANCSQWLTGRPPTSSKRI</sequence>
<dbReference type="Proteomes" id="UP001497516">
    <property type="component" value="Chromosome 3"/>
</dbReference>
<evidence type="ECO:0000256" key="1">
    <source>
        <dbReference type="SAM" id="MobiDB-lite"/>
    </source>
</evidence>
<accession>A0AAV2DYD3</accession>
<dbReference type="AlphaFoldDB" id="A0AAV2DYD3"/>
<evidence type="ECO:0000313" key="3">
    <source>
        <dbReference type="Proteomes" id="UP001497516"/>
    </source>
</evidence>
<proteinExistence type="predicted"/>
<gene>
    <name evidence="2" type="ORF">LTRI10_LOCUS19952</name>
</gene>